<organism evidence="1">
    <name type="scientific">uncultured Caudovirales phage</name>
    <dbReference type="NCBI Taxonomy" id="2100421"/>
    <lineage>
        <taxon>Viruses</taxon>
        <taxon>Duplodnaviria</taxon>
        <taxon>Heunggongvirae</taxon>
        <taxon>Uroviricota</taxon>
        <taxon>Caudoviricetes</taxon>
        <taxon>Peduoviridae</taxon>
        <taxon>Maltschvirus</taxon>
        <taxon>Maltschvirus maltsch</taxon>
    </lineage>
</organism>
<dbReference type="EMBL" id="LR796568">
    <property type="protein sequence ID" value="CAB4151699.1"/>
    <property type="molecule type" value="Genomic_DNA"/>
</dbReference>
<reference evidence="1" key="1">
    <citation type="submission" date="2020-04" db="EMBL/GenBank/DDBJ databases">
        <authorList>
            <person name="Chiriac C."/>
            <person name="Salcher M."/>
            <person name="Ghai R."/>
            <person name="Kavagutti S V."/>
        </authorList>
    </citation>
    <scope>NUCLEOTIDE SEQUENCE</scope>
</reference>
<protein>
    <submittedName>
        <fullName evidence="1">Uncharacterized protein</fullName>
    </submittedName>
</protein>
<evidence type="ECO:0000313" key="1">
    <source>
        <dbReference type="EMBL" id="CAB4151699.1"/>
    </source>
</evidence>
<gene>
    <name evidence="1" type="ORF">UFOVP595_26</name>
</gene>
<name>A0A6J5N7K2_9CAUD</name>
<accession>A0A6J5N7K2</accession>
<sequence>MTNSINSMRIENLKKSINGVIFTPAQKKIVNKFIDGYTIVVINRHHANGGTWMFKNPNSENIEHAGKVYKAFWGVFNAIQKQNKIFVNPNSFIVA</sequence>
<proteinExistence type="predicted"/>